<keyword evidence="2" id="KW-1185">Reference proteome</keyword>
<reference evidence="1 2" key="1">
    <citation type="journal article" date="2019" name="Commun. Biol.">
        <title>The bagworm genome reveals a unique fibroin gene that provides high tensile strength.</title>
        <authorList>
            <person name="Kono N."/>
            <person name="Nakamura H."/>
            <person name="Ohtoshi R."/>
            <person name="Tomita M."/>
            <person name="Numata K."/>
            <person name="Arakawa K."/>
        </authorList>
    </citation>
    <scope>NUCLEOTIDE SEQUENCE [LARGE SCALE GENOMIC DNA]</scope>
</reference>
<protein>
    <submittedName>
        <fullName evidence="1">Uncharacterized protein</fullName>
    </submittedName>
</protein>
<dbReference type="EMBL" id="BGZK01000231">
    <property type="protein sequence ID" value="GBP30290.1"/>
    <property type="molecule type" value="Genomic_DNA"/>
</dbReference>
<organism evidence="1 2">
    <name type="scientific">Eumeta variegata</name>
    <name type="common">Bagworm moth</name>
    <name type="synonym">Eumeta japonica</name>
    <dbReference type="NCBI Taxonomy" id="151549"/>
    <lineage>
        <taxon>Eukaryota</taxon>
        <taxon>Metazoa</taxon>
        <taxon>Ecdysozoa</taxon>
        <taxon>Arthropoda</taxon>
        <taxon>Hexapoda</taxon>
        <taxon>Insecta</taxon>
        <taxon>Pterygota</taxon>
        <taxon>Neoptera</taxon>
        <taxon>Endopterygota</taxon>
        <taxon>Lepidoptera</taxon>
        <taxon>Glossata</taxon>
        <taxon>Ditrysia</taxon>
        <taxon>Tineoidea</taxon>
        <taxon>Psychidae</taxon>
        <taxon>Oiketicinae</taxon>
        <taxon>Eumeta</taxon>
    </lineage>
</organism>
<gene>
    <name evidence="1" type="ORF">EVAR_27902_1</name>
</gene>
<evidence type="ECO:0000313" key="1">
    <source>
        <dbReference type="EMBL" id="GBP30290.1"/>
    </source>
</evidence>
<proteinExistence type="predicted"/>
<dbReference type="OrthoDB" id="7480422at2759"/>
<dbReference type="Proteomes" id="UP000299102">
    <property type="component" value="Unassembled WGS sequence"/>
</dbReference>
<evidence type="ECO:0000313" key="2">
    <source>
        <dbReference type="Proteomes" id="UP000299102"/>
    </source>
</evidence>
<accession>A0A4C1UVM8</accession>
<comment type="caution">
    <text evidence="1">The sequence shown here is derived from an EMBL/GenBank/DDBJ whole genome shotgun (WGS) entry which is preliminary data.</text>
</comment>
<dbReference type="AlphaFoldDB" id="A0A4C1UVM8"/>
<sequence length="131" mass="14845">MSLLGWDTPISSFGTRLHPMTNTSIFGDHVVFGQFDLLALHTNVASLCMLYCIYYGECSEKLFNFVPAVDFRHRSVGRKYHRHNFDSINNFLLLIVLNVKYDRAVAVIAGGEATHVQRSAILSTNVFVEYL</sequence>
<name>A0A4C1UVM8_EUMVA</name>